<protein>
    <submittedName>
        <fullName evidence="2">Uncharacterized protein</fullName>
    </submittedName>
</protein>
<dbReference type="AlphaFoldDB" id="X1J9M2"/>
<dbReference type="EMBL" id="BARU01041812">
    <property type="protein sequence ID" value="GAH78205.1"/>
    <property type="molecule type" value="Genomic_DNA"/>
</dbReference>
<sequence length="51" mass="6105">MQNKPNFDKGQNKPNPLYKKDLRKFYTPSDNEKRTQNEPKTNPIKPNFKPE</sequence>
<evidence type="ECO:0000313" key="2">
    <source>
        <dbReference type="EMBL" id="GAH78205.1"/>
    </source>
</evidence>
<feature type="compositionally biased region" description="Basic and acidic residues" evidence="1">
    <location>
        <begin position="1"/>
        <end position="11"/>
    </location>
</feature>
<proteinExistence type="predicted"/>
<reference evidence="2" key="1">
    <citation type="journal article" date="2014" name="Front. Microbiol.">
        <title>High frequency of phylogenetically diverse reductive dehalogenase-homologous genes in deep subseafloor sedimentary metagenomes.</title>
        <authorList>
            <person name="Kawai M."/>
            <person name="Futagami T."/>
            <person name="Toyoda A."/>
            <person name="Takaki Y."/>
            <person name="Nishi S."/>
            <person name="Hori S."/>
            <person name="Arai W."/>
            <person name="Tsubouchi T."/>
            <person name="Morono Y."/>
            <person name="Uchiyama I."/>
            <person name="Ito T."/>
            <person name="Fujiyama A."/>
            <person name="Inagaki F."/>
            <person name="Takami H."/>
        </authorList>
    </citation>
    <scope>NUCLEOTIDE SEQUENCE</scope>
    <source>
        <strain evidence="2">Expedition CK06-06</strain>
    </source>
</reference>
<name>X1J9M2_9ZZZZ</name>
<evidence type="ECO:0000256" key="1">
    <source>
        <dbReference type="SAM" id="MobiDB-lite"/>
    </source>
</evidence>
<gene>
    <name evidence="2" type="ORF">S03H2_64379</name>
</gene>
<comment type="caution">
    <text evidence="2">The sequence shown here is derived from an EMBL/GenBank/DDBJ whole genome shotgun (WGS) entry which is preliminary data.</text>
</comment>
<feature type="region of interest" description="Disordered" evidence="1">
    <location>
        <begin position="1"/>
        <end position="51"/>
    </location>
</feature>
<organism evidence="2">
    <name type="scientific">marine sediment metagenome</name>
    <dbReference type="NCBI Taxonomy" id="412755"/>
    <lineage>
        <taxon>unclassified sequences</taxon>
        <taxon>metagenomes</taxon>
        <taxon>ecological metagenomes</taxon>
    </lineage>
</organism>
<accession>X1J9M2</accession>
<feature type="compositionally biased region" description="Basic and acidic residues" evidence="1">
    <location>
        <begin position="18"/>
        <end position="37"/>
    </location>
</feature>